<reference evidence="6 7" key="1">
    <citation type="submission" date="2014-04" db="EMBL/GenBank/DDBJ databases">
        <title>Evolutionary Origins and Diversification of the Mycorrhizal Mutualists.</title>
        <authorList>
            <consortium name="DOE Joint Genome Institute"/>
            <consortium name="Mycorrhizal Genomics Consortium"/>
            <person name="Kohler A."/>
            <person name="Kuo A."/>
            <person name="Nagy L.G."/>
            <person name="Floudas D."/>
            <person name="Copeland A."/>
            <person name="Barry K.W."/>
            <person name="Cichocki N."/>
            <person name="Veneault-Fourrey C."/>
            <person name="LaButti K."/>
            <person name="Lindquist E.A."/>
            <person name="Lipzen A."/>
            <person name="Lundell T."/>
            <person name="Morin E."/>
            <person name="Murat C."/>
            <person name="Riley R."/>
            <person name="Ohm R."/>
            <person name="Sun H."/>
            <person name="Tunlid A."/>
            <person name="Henrissat B."/>
            <person name="Grigoriev I.V."/>
            <person name="Hibbett D.S."/>
            <person name="Martin F."/>
        </authorList>
    </citation>
    <scope>NUCLEOTIDE SEQUENCE [LARGE SCALE GENOMIC DNA]</scope>
    <source>
        <strain evidence="6 7">MD-312</strain>
    </source>
</reference>
<protein>
    <recommendedName>
        <fullName evidence="5">MYND-type domain-containing protein</fullName>
    </recommendedName>
</protein>
<keyword evidence="3" id="KW-0862">Zinc</keyword>
<dbReference type="EMBL" id="KN839846">
    <property type="protein sequence ID" value="KIJ64621.1"/>
    <property type="molecule type" value="Genomic_DNA"/>
</dbReference>
<dbReference type="SUPFAM" id="SSF144232">
    <property type="entry name" value="HIT/MYND zinc finger-like"/>
    <property type="match status" value="1"/>
</dbReference>
<evidence type="ECO:0000256" key="4">
    <source>
        <dbReference type="PROSITE-ProRule" id="PRU00134"/>
    </source>
</evidence>
<feature type="domain" description="MYND-type" evidence="5">
    <location>
        <begin position="445"/>
        <end position="484"/>
    </location>
</feature>
<keyword evidence="2 4" id="KW-0863">Zinc-finger</keyword>
<keyword evidence="7" id="KW-1185">Reference proteome</keyword>
<dbReference type="Pfam" id="PF01753">
    <property type="entry name" value="zf-MYND"/>
    <property type="match status" value="1"/>
</dbReference>
<dbReference type="OrthoDB" id="549788at2759"/>
<dbReference type="GO" id="GO:0008270">
    <property type="term" value="F:zinc ion binding"/>
    <property type="evidence" value="ECO:0007669"/>
    <property type="project" value="UniProtKB-KW"/>
</dbReference>
<dbReference type="Proteomes" id="UP000053820">
    <property type="component" value="Unassembled WGS sequence"/>
</dbReference>
<evidence type="ECO:0000313" key="7">
    <source>
        <dbReference type="Proteomes" id="UP000053820"/>
    </source>
</evidence>
<evidence type="ECO:0000256" key="2">
    <source>
        <dbReference type="ARBA" id="ARBA00022771"/>
    </source>
</evidence>
<name>A0A0C9WFA4_9AGAM</name>
<dbReference type="Gene3D" id="6.10.140.2220">
    <property type="match status" value="1"/>
</dbReference>
<proteinExistence type="predicted"/>
<evidence type="ECO:0000259" key="5">
    <source>
        <dbReference type="PROSITE" id="PS50865"/>
    </source>
</evidence>
<dbReference type="PROSITE" id="PS50865">
    <property type="entry name" value="ZF_MYND_2"/>
    <property type="match status" value="1"/>
</dbReference>
<organism evidence="6 7">
    <name type="scientific">Hydnomerulius pinastri MD-312</name>
    <dbReference type="NCBI Taxonomy" id="994086"/>
    <lineage>
        <taxon>Eukaryota</taxon>
        <taxon>Fungi</taxon>
        <taxon>Dikarya</taxon>
        <taxon>Basidiomycota</taxon>
        <taxon>Agaricomycotina</taxon>
        <taxon>Agaricomycetes</taxon>
        <taxon>Agaricomycetidae</taxon>
        <taxon>Boletales</taxon>
        <taxon>Boletales incertae sedis</taxon>
        <taxon>Leucogyrophana</taxon>
    </lineage>
</organism>
<evidence type="ECO:0000256" key="3">
    <source>
        <dbReference type="ARBA" id="ARBA00022833"/>
    </source>
</evidence>
<keyword evidence="1" id="KW-0479">Metal-binding</keyword>
<dbReference type="InterPro" id="IPR002893">
    <property type="entry name" value="Znf_MYND"/>
</dbReference>
<dbReference type="AlphaFoldDB" id="A0A0C9WFA4"/>
<gene>
    <name evidence="6" type="ORF">HYDPIDRAFT_112003</name>
</gene>
<evidence type="ECO:0000313" key="6">
    <source>
        <dbReference type="EMBL" id="KIJ64621.1"/>
    </source>
</evidence>
<dbReference type="HOGENOM" id="CLU_027660_0_0_1"/>
<accession>A0A0C9WFA4</accession>
<evidence type="ECO:0000256" key="1">
    <source>
        <dbReference type="ARBA" id="ARBA00022723"/>
    </source>
</evidence>
<sequence>MEPPRFSLGCMPPGPQRDAEFDTLINGAIKRSIMSFSKLAGFAHDNSCLPAQYERMIAVMYYQLDANKIPRGERREDFDLQQFQIPFVCLTALGVTLPIWLCTEISTKLVKGLTDHWVDIRQWILFLYKEIISQHNVDIDLRLSCKTAVLEFLGLVRDRLLITWSRRITTDRGVMRVICELWFLETRDEQFFTWSSKGANQNQRESAVLNSCFLIAHEMDTTIDWENILGVFRGDTELIASAALRHLDREISQKPLDLRCVGWDMHIVSALSFRENIRLSLLRQGAIKAAADVLWLIVSQKWVGENNKVMAARCMVNAVIFLKVRMEDMDGTPFILQALDTDLIPSLLKCEPLLPFTDNETARQQPILVLGNLLTSYTIYRSVLRAMHPKIDAMGGTQMELNLIKGGQLHSAWLRLKEAVAERCWLMKRDIADGYHIQSCQSEKCARAGETGTLKRCGGCLHAFYCSKACQRYDWKYGKHKPYCRMVHQRYLRTNGQMATVQSKDIRFFDQIIISELRKHRARINTHRLKINVVELDFVGGNVDVIFDSRRVDPNPFGIKCSCERFAHARWVKIVERAKEAKDPVVLVRAYIPGGMSRKILLRVIPLGRVLGEENQDHLWVDETKLRLCLPNHLNLIYTCCGQESMKKDPEGFRG</sequence>